<comment type="caution">
    <text evidence="19">The sequence shown here is derived from an EMBL/GenBank/DDBJ whole genome shotgun (WGS) entry which is preliminary data.</text>
</comment>
<evidence type="ECO:0000256" key="17">
    <source>
        <dbReference type="ARBA" id="ARBA00061283"/>
    </source>
</evidence>
<accession>A0A4Y7TTG3</accession>
<keyword evidence="10" id="KW-0067">ATP-binding</keyword>
<evidence type="ECO:0000259" key="18">
    <source>
        <dbReference type="Pfam" id="PF02581"/>
    </source>
</evidence>
<keyword evidence="6" id="KW-0808">Transferase</keyword>
<dbReference type="UniPathway" id="UPA00060">
    <property type="reaction ID" value="UER00139"/>
</dbReference>
<dbReference type="NCBIfam" id="TIGR00693">
    <property type="entry name" value="thiE"/>
    <property type="match status" value="1"/>
</dbReference>
<comment type="catalytic activity">
    <reaction evidence="14">
        <text>2-(2-carboxy-4-methylthiazol-5-yl)ethyl phosphate + 4-amino-2-methyl-5-(diphosphooxymethyl)pyrimidine + 2 H(+) = thiamine phosphate + CO2 + diphosphate</text>
        <dbReference type="Rhea" id="RHEA:47848"/>
        <dbReference type="ChEBI" id="CHEBI:15378"/>
        <dbReference type="ChEBI" id="CHEBI:16526"/>
        <dbReference type="ChEBI" id="CHEBI:33019"/>
        <dbReference type="ChEBI" id="CHEBI:37575"/>
        <dbReference type="ChEBI" id="CHEBI:57841"/>
        <dbReference type="ChEBI" id="CHEBI:62890"/>
        <dbReference type="EC" id="2.5.1.3"/>
    </reaction>
</comment>
<dbReference type="Proteomes" id="UP000298030">
    <property type="component" value="Unassembled WGS sequence"/>
</dbReference>
<evidence type="ECO:0000256" key="7">
    <source>
        <dbReference type="ARBA" id="ARBA00022723"/>
    </source>
</evidence>
<dbReference type="SUPFAM" id="SSF51391">
    <property type="entry name" value="Thiamin phosphate synthase"/>
    <property type="match status" value="1"/>
</dbReference>
<evidence type="ECO:0000256" key="9">
    <source>
        <dbReference type="ARBA" id="ARBA00022777"/>
    </source>
</evidence>
<evidence type="ECO:0000256" key="16">
    <source>
        <dbReference type="ARBA" id="ARBA00061146"/>
    </source>
</evidence>
<dbReference type="SUPFAM" id="SSF53613">
    <property type="entry name" value="Ribokinase-like"/>
    <property type="match status" value="1"/>
</dbReference>
<evidence type="ECO:0000256" key="15">
    <source>
        <dbReference type="ARBA" id="ARBA00047883"/>
    </source>
</evidence>
<evidence type="ECO:0000256" key="11">
    <source>
        <dbReference type="ARBA" id="ARBA00022842"/>
    </source>
</evidence>
<comment type="similarity">
    <text evidence="17">In the N-terminal section; belongs to the thiamine-phosphate synthase family.</text>
</comment>
<dbReference type="Gene3D" id="3.40.1190.20">
    <property type="match status" value="1"/>
</dbReference>
<dbReference type="OrthoDB" id="4994at2759"/>
<comment type="pathway">
    <text evidence="4">Cofactor biosynthesis; thiamine diphosphate biosynthesis; 4-methyl-5-(2-phosphoethyl)-thiazole from 5-(2-hydroxyethyl)-4-methylthiazole: step 1/1.</text>
</comment>
<dbReference type="HAMAP" id="MF_00097">
    <property type="entry name" value="TMP_synthase"/>
    <property type="match status" value="1"/>
</dbReference>
<dbReference type="PANTHER" id="PTHR20857">
    <property type="entry name" value="THIAMINE-PHOSPHATE PYROPHOSPHORYLASE"/>
    <property type="match status" value="1"/>
</dbReference>
<evidence type="ECO:0000256" key="6">
    <source>
        <dbReference type="ARBA" id="ARBA00022679"/>
    </source>
</evidence>
<dbReference type="InterPro" id="IPR029056">
    <property type="entry name" value="Ribokinase-like"/>
</dbReference>
<comment type="similarity">
    <text evidence="16">In the C-terminal section; belongs to the Thz kinase family.</text>
</comment>
<dbReference type="InterPro" id="IPR013785">
    <property type="entry name" value="Aldolase_TIM"/>
</dbReference>
<dbReference type="PRINTS" id="PR01099">
    <property type="entry name" value="HYETHTZKNASE"/>
</dbReference>
<feature type="domain" description="Thiamine phosphate synthase/TenI" evidence="18">
    <location>
        <begin position="9"/>
        <end position="201"/>
    </location>
</feature>
<dbReference type="Pfam" id="PF02581">
    <property type="entry name" value="TMP-TENI"/>
    <property type="match status" value="1"/>
</dbReference>
<dbReference type="AlphaFoldDB" id="A0A4Y7TTG3"/>
<dbReference type="STRING" id="71717.A0A4Y7TTG3"/>
<comment type="catalytic activity">
    <reaction evidence="15">
        <text>2-[(2R,5Z)-2-carboxy-4-methylthiazol-5(2H)-ylidene]ethyl phosphate + 4-amino-2-methyl-5-(diphosphooxymethyl)pyrimidine + 2 H(+) = thiamine phosphate + CO2 + diphosphate</text>
        <dbReference type="Rhea" id="RHEA:47844"/>
        <dbReference type="ChEBI" id="CHEBI:15378"/>
        <dbReference type="ChEBI" id="CHEBI:16526"/>
        <dbReference type="ChEBI" id="CHEBI:33019"/>
        <dbReference type="ChEBI" id="CHEBI:37575"/>
        <dbReference type="ChEBI" id="CHEBI:57841"/>
        <dbReference type="ChEBI" id="CHEBI:62899"/>
        <dbReference type="EC" id="2.5.1.3"/>
    </reaction>
</comment>
<dbReference type="PANTHER" id="PTHR20857:SF23">
    <property type="entry name" value="THIAMINE BIOSYNTHETIC BIFUNCTIONAL ENZYME"/>
    <property type="match status" value="1"/>
</dbReference>
<keyword evidence="7" id="KW-0479">Metal-binding</keyword>
<keyword evidence="20" id="KW-1185">Reference proteome</keyword>
<evidence type="ECO:0000256" key="2">
    <source>
        <dbReference type="ARBA" id="ARBA00001946"/>
    </source>
</evidence>
<evidence type="ECO:0000256" key="3">
    <source>
        <dbReference type="ARBA" id="ARBA00003814"/>
    </source>
</evidence>
<name>A0A4Y7TTG3_COPMI</name>
<evidence type="ECO:0000256" key="10">
    <source>
        <dbReference type="ARBA" id="ARBA00022840"/>
    </source>
</evidence>
<dbReference type="CDD" id="cd01170">
    <property type="entry name" value="THZ_kinase"/>
    <property type="match status" value="1"/>
</dbReference>
<comment type="cofactor">
    <cofactor evidence="2">
        <name>Mg(2+)</name>
        <dbReference type="ChEBI" id="CHEBI:18420"/>
    </cofactor>
</comment>
<dbReference type="FunFam" id="3.20.20.70:FF:000104">
    <property type="entry name" value="Thiamine biosynthetic bifunctional enzyme"/>
    <property type="match status" value="1"/>
</dbReference>
<dbReference type="InterPro" id="IPR000417">
    <property type="entry name" value="Hyethyz_kinase"/>
</dbReference>
<dbReference type="NCBIfam" id="NF006830">
    <property type="entry name" value="PRK09355.1"/>
    <property type="match status" value="1"/>
</dbReference>
<comment type="pathway">
    <text evidence="5">Cofactor biosynthesis; thiamine diphosphate biosynthesis; thiamine phosphate from 4-amino-2-methyl-5-diphosphomethylpyrimidine and 4-methyl-5-(2-phosphoethyl)-thiazole: step 1/1.</text>
</comment>
<reference evidence="19 20" key="1">
    <citation type="journal article" date="2019" name="Nat. Ecol. Evol.">
        <title>Megaphylogeny resolves global patterns of mushroom evolution.</title>
        <authorList>
            <person name="Varga T."/>
            <person name="Krizsan K."/>
            <person name="Foldi C."/>
            <person name="Dima B."/>
            <person name="Sanchez-Garcia M."/>
            <person name="Sanchez-Ramirez S."/>
            <person name="Szollosi G.J."/>
            <person name="Szarkandi J.G."/>
            <person name="Papp V."/>
            <person name="Albert L."/>
            <person name="Andreopoulos W."/>
            <person name="Angelini C."/>
            <person name="Antonin V."/>
            <person name="Barry K.W."/>
            <person name="Bougher N.L."/>
            <person name="Buchanan P."/>
            <person name="Buyck B."/>
            <person name="Bense V."/>
            <person name="Catcheside P."/>
            <person name="Chovatia M."/>
            <person name="Cooper J."/>
            <person name="Damon W."/>
            <person name="Desjardin D."/>
            <person name="Finy P."/>
            <person name="Geml J."/>
            <person name="Haridas S."/>
            <person name="Hughes K."/>
            <person name="Justo A."/>
            <person name="Karasinski D."/>
            <person name="Kautmanova I."/>
            <person name="Kiss B."/>
            <person name="Kocsube S."/>
            <person name="Kotiranta H."/>
            <person name="LaButti K.M."/>
            <person name="Lechner B.E."/>
            <person name="Liimatainen K."/>
            <person name="Lipzen A."/>
            <person name="Lukacs Z."/>
            <person name="Mihaltcheva S."/>
            <person name="Morgado L.N."/>
            <person name="Niskanen T."/>
            <person name="Noordeloos M.E."/>
            <person name="Ohm R.A."/>
            <person name="Ortiz-Santana B."/>
            <person name="Ovrebo C."/>
            <person name="Racz N."/>
            <person name="Riley R."/>
            <person name="Savchenko A."/>
            <person name="Shiryaev A."/>
            <person name="Soop K."/>
            <person name="Spirin V."/>
            <person name="Szebenyi C."/>
            <person name="Tomsovsky M."/>
            <person name="Tulloss R.E."/>
            <person name="Uehling J."/>
            <person name="Grigoriev I.V."/>
            <person name="Vagvolgyi C."/>
            <person name="Papp T."/>
            <person name="Martin F.M."/>
            <person name="Miettinen O."/>
            <person name="Hibbett D.S."/>
            <person name="Nagy L.G."/>
        </authorList>
    </citation>
    <scope>NUCLEOTIDE SEQUENCE [LARGE SCALE GENOMIC DNA]</scope>
    <source>
        <strain evidence="19 20">FP101781</strain>
    </source>
</reference>
<evidence type="ECO:0000256" key="5">
    <source>
        <dbReference type="ARBA" id="ARBA00005165"/>
    </source>
</evidence>
<keyword evidence="12" id="KW-0784">Thiamine biosynthesis</keyword>
<protein>
    <submittedName>
        <fullName evidence="19">Thiamine biosynthetic bifunctional enzyme</fullName>
    </submittedName>
</protein>
<dbReference type="GO" id="GO:0000287">
    <property type="term" value="F:magnesium ion binding"/>
    <property type="evidence" value="ECO:0007669"/>
    <property type="project" value="InterPro"/>
</dbReference>
<evidence type="ECO:0000256" key="1">
    <source>
        <dbReference type="ARBA" id="ARBA00001771"/>
    </source>
</evidence>
<dbReference type="HAMAP" id="MF_00228">
    <property type="entry name" value="Thz_kinase"/>
    <property type="match status" value="1"/>
</dbReference>
<dbReference type="GO" id="GO:0005737">
    <property type="term" value="C:cytoplasm"/>
    <property type="evidence" value="ECO:0007669"/>
    <property type="project" value="TreeGrafter"/>
</dbReference>
<evidence type="ECO:0000256" key="4">
    <source>
        <dbReference type="ARBA" id="ARBA00004868"/>
    </source>
</evidence>
<dbReference type="InterPro" id="IPR036206">
    <property type="entry name" value="ThiamineP_synth_sf"/>
</dbReference>
<organism evidence="19 20">
    <name type="scientific">Coprinellus micaceus</name>
    <name type="common">Glistening ink-cap mushroom</name>
    <name type="synonym">Coprinus micaceus</name>
    <dbReference type="NCBI Taxonomy" id="71717"/>
    <lineage>
        <taxon>Eukaryota</taxon>
        <taxon>Fungi</taxon>
        <taxon>Dikarya</taxon>
        <taxon>Basidiomycota</taxon>
        <taxon>Agaricomycotina</taxon>
        <taxon>Agaricomycetes</taxon>
        <taxon>Agaricomycetidae</taxon>
        <taxon>Agaricales</taxon>
        <taxon>Agaricineae</taxon>
        <taxon>Psathyrellaceae</taxon>
        <taxon>Coprinellus</taxon>
    </lineage>
</organism>
<comment type="catalytic activity">
    <reaction evidence="13">
        <text>4-methyl-5-(2-phosphooxyethyl)-thiazole + 4-amino-2-methyl-5-(diphosphooxymethyl)pyrimidine + H(+) = thiamine phosphate + diphosphate</text>
        <dbReference type="Rhea" id="RHEA:22328"/>
        <dbReference type="ChEBI" id="CHEBI:15378"/>
        <dbReference type="ChEBI" id="CHEBI:33019"/>
        <dbReference type="ChEBI" id="CHEBI:37575"/>
        <dbReference type="ChEBI" id="CHEBI:57841"/>
        <dbReference type="ChEBI" id="CHEBI:58296"/>
        <dbReference type="EC" id="2.5.1.3"/>
    </reaction>
</comment>
<gene>
    <name evidence="19" type="ORF">FA13DRAFT_1726353</name>
</gene>
<dbReference type="CDD" id="cd00564">
    <property type="entry name" value="TMP_TenI"/>
    <property type="match status" value="1"/>
</dbReference>
<dbReference type="GO" id="GO:0009228">
    <property type="term" value="P:thiamine biosynthetic process"/>
    <property type="evidence" value="ECO:0007669"/>
    <property type="project" value="UniProtKB-KW"/>
</dbReference>
<keyword evidence="8" id="KW-0547">Nucleotide-binding</keyword>
<dbReference type="InterPro" id="IPR034291">
    <property type="entry name" value="TMP_synthase"/>
</dbReference>
<comment type="catalytic activity">
    <reaction evidence="1">
        <text>5-(2-hydroxyethyl)-4-methylthiazole + ATP = 4-methyl-5-(2-phosphooxyethyl)-thiazole + ADP + H(+)</text>
        <dbReference type="Rhea" id="RHEA:24212"/>
        <dbReference type="ChEBI" id="CHEBI:15378"/>
        <dbReference type="ChEBI" id="CHEBI:17957"/>
        <dbReference type="ChEBI" id="CHEBI:30616"/>
        <dbReference type="ChEBI" id="CHEBI:58296"/>
        <dbReference type="ChEBI" id="CHEBI:456216"/>
        <dbReference type="EC" id="2.7.1.50"/>
    </reaction>
</comment>
<evidence type="ECO:0000256" key="12">
    <source>
        <dbReference type="ARBA" id="ARBA00022977"/>
    </source>
</evidence>
<dbReference type="GO" id="GO:0005524">
    <property type="term" value="F:ATP binding"/>
    <property type="evidence" value="ECO:0007669"/>
    <property type="project" value="UniProtKB-KW"/>
</dbReference>
<dbReference type="Gene3D" id="3.20.20.70">
    <property type="entry name" value="Aldolase class I"/>
    <property type="match status" value="1"/>
</dbReference>
<dbReference type="InterPro" id="IPR022998">
    <property type="entry name" value="ThiamineP_synth_TenI"/>
</dbReference>
<evidence type="ECO:0000313" key="19">
    <source>
        <dbReference type="EMBL" id="TEB37271.1"/>
    </source>
</evidence>
<evidence type="ECO:0000256" key="8">
    <source>
        <dbReference type="ARBA" id="ARBA00022741"/>
    </source>
</evidence>
<evidence type="ECO:0000313" key="20">
    <source>
        <dbReference type="Proteomes" id="UP000298030"/>
    </source>
</evidence>
<dbReference type="GO" id="GO:0004417">
    <property type="term" value="F:hydroxyethylthiazole kinase activity"/>
    <property type="evidence" value="ECO:0007669"/>
    <property type="project" value="UniProtKB-EC"/>
</dbReference>
<keyword evidence="11" id="KW-0460">Magnesium</keyword>
<dbReference type="EMBL" id="QPFP01000004">
    <property type="protein sequence ID" value="TEB37271.1"/>
    <property type="molecule type" value="Genomic_DNA"/>
</dbReference>
<keyword evidence="9" id="KW-0418">Kinase</keyword>
<sequence>MAKDIDYSVYLVTGRDLLPPGKDYLESLEESIQGGVTVVQVREKDADTGEFIKIATESKRICDKYNVPLIINDRVDVALAVGADGVHVGQDDMEITLARKLLHAGTVLGLSCNTAEHVAEAVKLGVDYVGIGAVWGTKTKNLTNPIIGVRGVGERLKELDGTGIKAIAIGGIKSSNLWRTLHGSISVSGRALDGVAVVSDIVASRSPKEAATALSNIVRAFKDDQSQVRSLSTKNGVIDKVSEFVNKIRTVGPLVHQITNNVVATQSANVTLAVGASPIMATEPVEMEDLAKICGALLINIGTLRADGLDGPRLAGSFANKYRKPIVFDPVGVGATSFRKECVKELLDLFQVGVIKGNAGEMAALAGTSEVLSKGVDSVGSGFRDPVSFVRDFAKRERCVVVLTGPIDYISDGTSVAVLENGDPLLGKITGSGCMLGSIIAAFCATAMHEAEVQDNERTRIVDLERLFVGAIAGVLVLTVASEIVAKRPEVKGPGTFLPALIDGLAGVSAQDVRSHAKVTIY</sequence>
<comment type="function">
    <text evidence="3">Condenses 4-methyl-5-(beta-hydroxyethyl)thiazole monophosphate (THZ-P) and 2-methyl-4-amino-5-hydroxymethyl pyrimidine pyrophosphate (HMP-PP) to form thiamine monophosphate (TMP).</text>
</comment>
<evidence type="ECO:0000256" key="13">
    <source>
        <dbReference type="ARBA" id="ARBA00047334"/>
    </source>
</evidence>
<dbReference type="Pfam" id="PF02110">
    <property type="entry name" value="HK"/>
    <property type="match status" value="1"/>
</dbReference>
<dbReference type="GO" id="GO:0009229">
    <property type="term" value="P:thiamine diphosphate biosynthetic process"/>
    <property type="evidence" value="ECO:0007669"/>
    <property type="project" value="UniProtKB-UniPathway"/>
</dbReference>
<evidence type="ECO:0000256" key="14">
    <source>
        <dbReference type="ARBA" id="ARBA00047851"/>
    </source>
</evidence>
<proteinExistence type="inferred from homology"/>
<dbReference type="GO" id="GO:0004789">
    <property type="term" value="F:thiamine-phosphate diphosphorylase activity"/>
    <property type="evidence" value="ECO:0007669"/>
    <property type="project" value="UniProtKB-EC"/>
</dbReference>